<feature type="transmembrane region" description="Helical" evidence="11">
    <location>
        <begin position="106"/>
        <end position="132"/>
    </location>
</feature>
<keyword evidence="6 11" id="KW-1133">Transmembrane helix</keyword>
<dbReference type="PROSITE" id="PS50283">
    <property type="entry name" value="NA_SOLUT_SYMP_3"/>
    <property type="match status" value="1"/>
</dbReference>
<gene>
    <name evidence="12" type="ORF">g.5384</name>
</gene>
<comment type="subcellular location">
    <subcellularLocation>
        <location evidence="1">Cell membrane</location>
        <topology evidence="1">Multi-pass membrane protein</topology>
    </subcellularLocation>
</comment>
<dbReference type="GO" id="GO:0005886">
    <property type="term" value="C:plasma membrane"/>
    <property type="evidence" value="ECO:0007669"/>
    <property type="project" value="UniProtKB-SubCell"/>
</dbReference>
<reference evidence="12" key="1">
    <citation type="submission" date="2015-12" db="EMBL/GenBank/DDBJ databases">
        <title>De novo transcriptome assembly of four potential Pierce s Disease insect vectors from Arizona vineyards.</title>
        <authorList>
            <person name="Tassone E.E."/>
        </authorList>
    </citation>
    <scope>NUCLEOTIDE SEQUENCE</scope>
</reference>
<evidence type="ECO:0000256" key="5">
    <source>
        <dbReference type="ARBA" id="ARBA00022692"/>
    </source>
</evidence>
<dbReference type="InterPro" id="IPR038377">
    <property type="entry name" value="Na/Glc_symporter_sf"/>
</dbReference>
<evidence type="ECO:0000256" key="1">
    <source>
        <dbReference type="ARBA" id="ARBA00004651"/>
    </source>
</evidence>
<name>A0A1B6C9K5_9HEMI</name>
<protein>
    <recommendedName>
        <fullName evidence="13">Sodium/solute symporter</fullName>
    </recommendedName>
</protein>
<dbReference type="InterPro" id="IPR001734">
    <property type="entry name" value="Na/solute_symporter"/>
</dbReference>
<sequence>VLCILIAFSARFIDGVLQVTISIMGVIGGPLLGIFTLGMFIPAANEPGAMVGMLTSLVLSLFIALGPSPDVPYLPLSTSGCSNTTVSQEETTSNNDQYFYLNRLSYMWIIVVSFTVTVLLGSLTSCFASICVDIPLNENPDLFSPPISKILLKRKKNSFLNMETSDQRNFTTEDVKLNTS</sequence>
<keyword evidence="4" id="KW-1003">Cell membrane</keyword>
<dbReference type="GO" id="GO:0006814">
    <property type="term" value="P:sodium ion transport"/>
    <property type="evidence" value="ECO:0007669"/>
    <property type="project" value="UniProtKB-KW"/>
</dbReference>
<dbReference type="PANTHER" id="PTHR42985">
    <property type="entry name" value="SODIUM-COUPLED MONOCARBOXYLATE TRANSPORTER"/>
    <property type="match status" value="1"/>
</dbReference>
<evidence type="ECO:0000256" key="4">
    <source>
        <dbReference type="ARBA" id="ARBA00022475"/>
    </source>
</evidence>
<feature type="transmembrane region" description="Helical" evidence="11">
    <location>
        <begin position="48"/>
        <end position="66"/>
    </location>
</feature>
<dbReference type="AlphaFoldDB" id="A0A1B6C9K5"/>
<dbReference type="EMBL" id="GEDC01027135">
    <property type="protein sequence ID" value="JAS10163.1"/>
    <property type="molecule type" value="Transcribed_RNA"/>
</dbReference>
<evidence type="ECO:0000256" key="11">
    <source>
        <dbReference type="SAM" id="Phobius"/>
    </source>
</evidence>
<evidence type="ECO:0000256" key="3">
    <source>
        <dbReference type="ARBA" id="ARBA00022448"/>
    </source>
</evidence>
<evidence type="ECO:0000256" key="10">
    <source>
        <dbReference type="ARBA" id="ARBA00023201"/>
    </source>
</evidence>
<evidence type="ECO:0000256" key="8">
    <source>
        <dbReference type="ARBA" id="ARBA00023065"/>
    </source>
</evidence>
<dbReference type="PANTHER" id="PTHR42985:SF40">
    <property type="entry name" value="LD47995P-RELATED"/>
    <property type="match status" value="1"/>
</dbReference>
<evidence type="ECO:0000256" key="9">
    <source>
        <dbReference type="ARBA" id="ARBA00023136"/>
    </source>
</evidence>
<feature type="non-terminal residue" evidence="12">
    <location>
        <position position="1"/>
    </location>
</feature>
<evidence type="ECO:0000256" key="2">
    <source>
        <dbReference type="ARBA" id="ARBA00006434"/>
    </source>
</evidence>
<keyword evidence="5 11" id="KW-0812">Transmembrane</keyword>
<evidence type="ECO:0000256" key="7">
    <source>
        <dbReference type="ARBA" id="ARBA00023053"/>
    </source>
</evidence>
<keyword evidence="3" id="KW-0813">Transport</keyword>
<dbReference type="Gene3D" id="1.20.1730.10">
    <property type="entry name" value="Sodium/glucose cotransporter"/>
    <property type="match status" value="1"/>
</dbReference>
<accession>A0A1B6C9K5</accession>
<evidence type="ECO:0008006" key="13">
    <source>
        <dbReference type="Google" id="ProtNLM"/>
    </source>
</evidence>
<evidence type="ECO:0000256" key="6">
    <source>
        <dbReference type="ARBA" id="ARBA00022989"/>
    </source>
</evidence>
<organism evidence="12">
    <name type="scientific">Clastoptera arizonana</name>
    <name type="common">Arizona spittle bug</name>
    <dbReference type="NCBI Taxonomy" id="38151"/>
    <lineage>
        <taxon>Eukaryota</taxon>
        <taxon>Metazoa</taxon>
        <taxon>Ecdysozoa</taxon>
        <taxon>Arthropoda</taxon>
        <taxon>Hexapoda</taxon>
        <taxon>Insecta</taxon>
        <taxon>Pterygota</taxon>
        <taxon>Neoptera</taxon>
        <taxon>Paraneoptera</taxon>
        <taxon>Hemiptera</taxon>
        <taxon>Auchenorrhyncha</taxon>
        <taxon>Cercopoidea</taxon>
        <taxon>Clastopteridae</taxon>
        <taxon>Clastoptera</taxon>
    </lineage>
</organism>
<keyword evidence="9 11" id="KW-0472">Membrane</keyword>
<keyword evidence="7" id="KW-0915">Sodium</keyword>
<keyword evidence="8" id="KW-0406">Ion transport</keyword>
<comment type="similarity">
    <text evidence="2">Belongs to the sodium:solute symporter (SSF) (TC 2.A.21) family.</text>
</comment>
<dbReference type="InterPro" id="IPR051163">
    <property type="entry name" value="Sodium:Solute_Symporter_SSF"/>
</dbReference>
<dbReference type="GO" id="GO:0015293">
    <property type="term" value="F:symporter activity"/>
    <property type="evidence" value="ECO:0007669"/>
    <property type="project" value="TreeGrafter"/>
</dbReference>
<evidence type="ECO:0000313" key="12">
    <source>
        <dbReference type="EMBL" id="JAS10163.1"/>
    </source>
</evidence>
<keyword evidence="10" id="KW-0739">Sodium transport</keyword>
<feature type="transmembrane region" description="Helical" evidence="11">
    <location>
        <begin position="19"/>
        <end position="41"/>
    </location>
</feature>
<proteinExistence type="inferred from homology"/>